<comment type="caution">
    <text evidence="2">The sequence shown here is derived from an EMBL/GenBank/DDBJ whole genome shotgun (WGS) entry which is preliminary data.</text>
</comment>
<sequence>MDTVEEYLFYEEEEPRLEKKRPYNAIIQKSPKQVPSSRLCTIVKDKVPEVDKLQQNHQLFASIVLLLWLFLIIFFF</sequence>
<feature type="transmembrane region" description="Helical" evidence="1">
    <location>
        <begin position="57"/>
        <end position="75"/>
    </location>
</feature>
<keyword evidence="1" id="KW-1133">Transmembrane helix</keyword>
<dbReference type="EMBL" id="JAZGQO010000006">
    <property type="protein sequence ID" value="KAK6185041.1"/>
    <property type="molecule type" value="Genomic_DNA"/>
</dbReference>
<keyword evidence="3" id="KW-1185">Reference proteome</keyword>
<evidence type="ECO:0000313" key="3">
    <source>
        <dbReference type="Proteomes" id="UP001347796"/>
    </source>
</evidence>
<proteinExistence type="predicted"/>
<keyword evidence="1" id="KW-0812">Transmembrane</keyword>
<name>A0AAN8JWK4_PATCE</name>
<evidence type="ECO:0000313" key="2">
    <source>
        <dbReference type="EMBL" id="KAK6185041.1"/>
    </source>
</evidence>
<keyword evidence="1" id="KW-0472">Membrane</keyword>
<dbReference type="Proteomes" id="UP001347796">
    <property type="component" value="Unassembled WGS sequence"/>
</dbReference>
<reference evidence="2 3" key="1">
    <citation type="submission" date="2024-01" db="EMBL/GenBank/DDBJ databases">
        <title>The genome of the rayed Mediterranean limpet Patella caerulea (Linnaeus, 1758).</title>
        <authorList>
            <person name="Anh-Thu Weber A."/>
            <person name="Halstead-Nussloch G."/>
        </authorList>
    </citation>
    <scope>NUCLEOTIDE SEQUENCE [LARGE SCALE GENOMIC DNA]</scope>
    <source>
        <strain evidence="2">AATW-2023a</strain>
        <tissue evidence="2">Whole specimen</tissue>
    </source>
</reference>
<evidence type="ECO:0000256" key="1">
    <source>
        <dbReference type="SAM" id="Phobius"/>
    </source>
</evidence>
<dbReference type="AlphaFoldDB" id="A0AAN8JWK4"/>
<gene>
    <name evidence="2" type="ORF">SNE40_007363</name>
</gene>
<protein>
    <submittedName>
        <fullName evidence="2">Uncharacterized protein</fullName>
    </submittedName>
</protein>
<accession>A0AAN8JWK4</accession>
<organism evidence="2 3">
    <name type="scientific">Patella caerulea</name>
    <name type="common">Rayed Mediterranean limpet</name>
    <dbReference type="NCBI Taxonomy" id="87958"/>
    <lineage>
        <taxon>Eukaryota</taxon>
        <taxon>Metazoa</taxon>
        <taxon>Spiralia</taxon>
        <taxon>Lophotrochozoa</taxon>
        <taxon>Mollusca</taxon>
        <taxon>Gastropoda</taxon>
        <taxon>Patellogastropoda</taxon>
        <taxon>Patelloidea</taxon>
        <taxon>Patellidae</taxon>
        <taxon>Patella</taxon>
    </lineage>
</organism>